<protein>
    <submittedName>
        <fullName evidence="1">Uncharacterized protein</fullName>
    </submittedName>
</protein>
<gene>
    <name evidence="1" type="ORF">POTOM_036728</name>
</gene>
<organism evidence="1 2">
    <name type="scientific">Populus tomentosa</name>
    <name type="common">Chinese white poplar</name>
    <dbReference type="NCBI Taxonomy" id="118781"/>
    <lineage>
        <taxon>Eukaryota</taxon>
        <taxon>Viridiplantae</taxon>
        <taxon>Streptophyta</taxon>
        <taxon>Embryophyta</taxon>
        <taxon>Tracheophyta</taxon>
        <taxon>Spermatophyta</taxon>
        <taxon>Magnoliopsida</taxon>
        <taxon>eudicotyledons</taxon>
        <taxon>Gunneridae</taxon>
        <taxon>Pentapetalae</taxon>
        <taxon>rosids</taxon>
        <taxon>fabids</taxon>
        <taxon>Malpighiales</taxon>
        <taxon>Salicaceae</taxon>
        <taxon>Saliceae</taxon>
        <taxon>Populus</taxon>
    </lineage>
</organism>
<dbReference type="AlphaFoldDB" id="A0A8X8CNE3"/>
<evidence type="ECO:0000313" key="2">
    <source>
        <dbReference type="Proteomes" id="UP000886885"/>
    </source>
</evidence>
<proteinExistence type="predicted"/>
<sequence>MIGPNSIHPQVQVVAQTMIHLLRTSQKKLGPAVQESIVESVDAAAKEKETGTKKKGYCGMMKIVAEWMIFCSTFLPANLHWISQYWLAGWYPRGFVLFPRTEASRLSP</sequence>
<comment type="caution">
    <text evidence="1">The sequence shown here is derived from an EMBL/GenBank/DDBJ whole genome shotgun (WGS) entry which is preliminary data.</text>
</comment>
<keyword evidence="2" id="KW-1185">Reference proteome</keyword>
<name>A0A8X8CNE3_POPTO</name>
<dbReference type="EMBL" id="JAAWWB010000019">
    <property type="protein sequence ID" value="KAG6760222.1"/>
    <property type="molecule type" value="Genomic_DNA"/>
</dbReference>
<reference evidence="1" key="1">
    <citation type="journal article" date="2020" name="bioRxiv">
        <title>Hybrid origin of Populus tomentosa Carr. identified through genome sequencing and phylogenomic analysis.</title>
        <authorList>
            <person name="An X."/>
            <person name="Gao K."/>
            <person name="Chen Z."/>
            <person name="Li J."/>
            <person name="Yang X."/>
            <person name="Yang X."/>
            <person name="Zhou J."/>
            <person name="Guo T."/>
            <person name="Zhao T."/>
            <person name="Huang S."/>
            <person name="Miao D."/>
            <person name="Khan W.U."/>
            <person name="Rao P."/>
            <person name="Ye M."/>
            <person name="Lei B."/>
            <person name="Liao W."/>
            <person name="Wang J."/>
            <person name="Ji L."/>
            <person name="Li Y."/>
            <person name="Guo B."/>
            <person name="Mustafa N.S."/>
            <person name="Li S."/>
            <person name="Yun Q."/>
            <person name="Keller S.R."/>
            <person name="Mao J."/>
            <person name="Zhang R."/>
            <person name="Strauss S.H."/>
        </authorList>
    </citation>
    <scope>NUCLEOTIDE SEQUENCE</scope>
    <source>
        <strain evidence="1">GM15</strain>
        <tissue evidence="1">Leaf</tissue>
    </source>
</reference>
<evidence type="ECO:0000313" key="1">
    <source>
        <dbReference type="EMBL" id="KAG6760222.1"/>
    </source>
</evidence>
<dbReference type="Proteomes" id="UP000886885">
    <property type="component" value="Chromosome 10A"/>
</dbReference>
<accession>A0A8X8CNE3</accession>